<reference evidence="2" key="2">
    <citation type="journal article" date="2021" name="PeerJ">
        <title>Extensive microbial diversity within the chicken gut microbiome revealed by metagenomics and culture.</title>
        <authorList>
            <person name="Gilroy R."/>
            <person name="Ravi A."/>
            <person name="Getino M."/>
            <person name="Pursley I."/>
            <person name="Horton D.L."/>
            <person name="Alikhan N.F."/>
            <person name="Baker D."/>
            <person name="Gharbi K."/>
            <person name="Hall N."/>
            <person name="Watson M."/>
            <person name="Adriaenssens E.M."/>
            <person name="Foster-Nyarko E."/>
            <person name="Jarju S."/>
            <person name="Secka A."/>
            <person name="Antonio M."/>
            <person name="Oren A."/>
            <person name="Chaudhuri R.R."/>
            <person name="La Ragione R."/>
            <person name="Hildebrand F."/>
            <person name="Pallen M.J."/>
        </authorList>
    </citation>
    <scope>NUCLEOTIDE SEQUENCE</scope>
    <source>
        <strain evidence="2">B1-8020</strain>
    </source>
</reference>
<feature type="coiled-coil region" evidence="1">
    <location>
        <begin position="69"/>
        <end position="262"/>
    </location>
</feature>
<evidence type="ECO:0000313" key="3">
    <source>
        <dbReference type="Proteomes" id="UP000823604"/>
    </source>
</evidence>
<dbReference type="EMBL" id="JADIMA010000002">
    <property type="protein sequence ID" value="MBO8472024.1"/>
    <property type="molecule type" value="Genomic_DNA"/>
</dbReference>
<name>A0A9D9NFY1_9BACT</name>
<dbReference type="SUPFAM" id="SSF57997">
    <property type="entry name" value="Tropomyosin"/>
    <property type="match status" value="1"/>
</dbReference>
<dbReference type="Gene3D" id="1.20.5.340">
    <property type="match status" value="1"/>
</dbReference>
<gene>
    <name evidence="2" type="ORF">IAB81_00115</name>
</gene>
<evidence type="ECO:0000256" key="1">
    <source>
        <dbReference type="SAM" id="Coils"/>
    </source>
</evidence>
<protein>
    <submittedName>
        <fullName evidence="2">Uncharacterized protein</fullName>
    </submittedName>
</protein>
<keyword evidence="1" id="KW-0175">Coiled coil</keyword>
<reference evidence="2" key="1">
    <citation type="submission" date="2020-10" db="EMBL/GenBank/DDBJ databases">
        <authorList>
            <person name="Gilroy R."/>
        </authorList>
    </citation>
    <scope>NUCLEOTIDE SEQUENCE</scope>
    <source>
        <strain evidence="2">B1-8020</strain>
    </source>
</reference>
<feature type="coiled-coil region" evidence="1">
    <location>
        <begin position="1"/>
        <end position="43"/>
    </location>
</feature>
<dbReference type="Gene3D" id="1.20.1170.10">
    <property type="match status" value="1"/>
</dbReference>
<dbReference type="Proteomes" id="UP000823604">
    <property type="component" value="Unassembled WGS sequence"/>
</dbReference>
<organism evidence="2 3">
    <name type="scientific">Candidatus Merdivivens pullicola</name>
    <dbReference type="NCBI Taxonomy" id="2840872"/>
    <lineage>
        <taxon>Bacteria</taxon>
        <taxon>Pseudomonadati</taxon>
        <taxon>Bacteroidota</taxon>
        <taxon>Bacteroidia</taxon>
        <taxon>Bacteroidales</taxon>
        <taxon>Muribaculaceae</taxon>
        <taxon>Muribaculaceae incertae sedis</taxon>
        <taxon>Candidatus Merdivivens</taxon>
    </lineage>
</organism>
<comment type="caution">
    <text evidence="2">The sequence shown here is derived from an EMBL/GenBank/DDBJ whole genome shotgun (WGS) entry which is preliminary data.</text>
</comment>
<accession>A0A9D9NFY1</accession>
<proteinExistence type="predicted"/>
<sequence length="1152" mass="129783">MEQLESDLTGAINSVKEEAQQYADAAEQAAKDYADAVADAKAAEALAAAQEYADNAAAKAAADVKAELLTEIQSQVADALKEAKEYTDEQIDEVWTEVDALEADIAALTGRVSTLENDFDALREDVNELQKNMSDAQLRIAALEEFKTSAESRLKALEEFQATVEPWMENVDTELANLKAADEALQDSIDNFRKEYAEKIAQIDSTLTELRGLIEQLQEDVEALEGDVERIDDVLSKYGARLDAIEEDIREINEALVDLAAKIGDRLTSISLIPETYVDGVPAISVPAIVYQTSLSIDDETEEMVYSDIYEIWSTARDYAYVRYHLSPAHVTVDGLKSAEYLIEKAQNVTKAYVDNDILSIDFDNLEVNDRNELVVPVKKVNSSSLYFETGESLNEFNYLFYSAALQLGIADELLLEGEKEANVVSEYSMVIEEPHIIHIAPLRDDSREIHGYECETFYYSYEEAQESEPAAFVNFDSELDLYTMVTSCIHNINSNLANPDDMPLSWLVNYLEDEGTEAAIDELRELGFEFRFIIPTVPFEIGDEKTDQQAFIKFKDGSDAVVVSTVPGEYINNEAAVGRTPVIRVELIDTNNDNEIVDVQWFKIRWVKQTIPAIDLGNVADFDYVLGCTDFSGSLNWKQINQYVLARLGVEDGNVTGISHKEFVDYYMQEGNENITWEAVNDEFEETETDITFNWDVKPDENPTTSVLTWNMTVEQIGEVIDEILENGSVQKQIKVTINPKAGEEDYAGAVTFTLTLNITFEDRPAILGYNEYFWNTPGQLAQVQPIGFNDATNEQPGVLDFVRFNYNVLDLFNKLEKYDAPETWMWNWGNGGKNVTNFMYNIDPTAEQVAAYAEKGYDLVRHWACRMWDIQFSADQTLNYAPKFANGQKFDPENGGELGYSLIRNGELDYSSKIVPNEMGLNWYSFIEQDLSDINFTLADDTNGDFEGAVALLNPANVTDENRKDVAVDIWVRINQFNYYKVSTFNVWFVEPVTLPEPTINGKLEDINMNPTSVTVANPFGTTSGLKDFQGELINSNEKLAYYGIYGPNWDTRGSEYILVDITEMTTEDGYTNITVNPNLNPNNPEDIAKMRTAAECKFDVKWDGNKLTVTNQTGHQLTQTCHLWVKASYGHAYGNFELWVPVEYVPNQN</sequence>
<evidence type="ECO:0000313" key="2">
    <source>
        <dbReference type="EMBL" id="MBO8472024.1"/>
    </source>
</evidence>
<dbReference type="AlphaFoldDB" id="A0A9D9NFY1"/>